<dbReference type="InterPro" id="IPR036737">
    <property type="entry name" value="OmpA-like_sf"/>
</dbReference>
<dbReference type="PROSITE" id="PS01068">
    <property type="entry name" value="OMPA_1"/>
    <property type="match status" value="1"/>
</dbReference>
<dbReference type="EMBL" id="CP060693">
    <property type="protein sequence ID" value="QNM89626.1"/>
    <property type="molecule type" value="Genomic_DNA"/>
</dbReference>
<keyword evidence="2" id="KW-0813">Transport</keyword>
<dbReference type="RefSeq" id="WP_187474137.1">
    <property type="nucleotide sequence ID" value="NZ_CP060693.1"/>
</dbReference>
<dbReference type="InterPro" id="IPR011250">
    <property type="entry name" value="OMP/PagP_B-barrel"/>
</dbReference>
<evidence type="ECO:0000256" key="4">
    <source>
        <dbReference type="ARBA" id="ARBA00022692"/>
    </source>
</evidence>
<dbReference type="GO" id="GO:0006811">
    <property type="term" value="P:monoatomic ion transport"/>
    <property type="evidence" value="ECO:0007669"/>
    <property type="project" value="UniProtKB-KW"/>
</dbReference>
<feature type="domain" description="OmpA-like" evidence="12">
    <location>
        <begin position="223"/>
        <end position="340"/>
    </location>
</feature>
<organism evidence="13 14">
    <name type="scientific">Aliarcobacter cryaerophilus</name>
    <dbReference type="NCBI Taxonomy" id="28198"/>
    <lineage>
        <taxon>Bacteria</taxon>
        <taxon>Pseudomonadati</taxon>
        <taxon>Campylobacterota</taxon>
        <taxon>Epsilonproteobacteria</taxon>
        <taxon>Campylobacterales</taxon>
        <taxon>Arcobacteraceae</taxon>
        <taxon>Aliarcobacter</taxon>
    </lineage>
</organism>
<dbReference type="SUPFAM" id="SSF103647">
    <property type="entry name" value="TSP type-3 repeat"/>
    <property type="match status" value="1"/>
</dbReference>
<dbReference type="Pfam" id="PF00691">
    <property type="entry name" value="OmpA"/>
    <property type="match status" value="1"/>
</dbReference>
<dbReference type="InterPro" id="IPR028974">
    <property type="entry name" value="TSP_type-3_rpt"/>
</dbReference>
<proteinExistence type="predicted"/>
<dbReference type="PANTHER" id="PTHR30329:SF21">
    <property type="entry name" value="LIPOPROTEIN YIAD-RELATED"/>
    <property type="match status" value="1"/>
</dbReference>
<keyword evidence="9" id="KW-0998">Cell outer membrane</keyword>
<evidence type="ECO:0000256" key="3">
    <source>
        <dbReference type="ARBA" id="ARBA00022452"/>
    </source>
</evidence>
<keyword evidence="5 11" id="KW-0732">Signal</keyword>
<dbReference type="GO" id="GO:0005509">
    <property type="term" value="F:calcium ion binding"/>
    <property type="evidence" value="ECO:0007669"/>
    <property type="project" value="InterPro"/>
</dbReference>
<comment type="subcellular location">
    <subcellularLocation>
        <location evidence="1">Cell outer membrane</location>
        <topology evidence="1">Multi-pass membrane protein</topology>
    </subcellularLocation>
</comment>
<dbReference type="CDD" id="cd07185">
    <property type="entry name" value="OmpA_C-like"/>
    <property type="match status" value="1"/>
</dbReference>
<evidence type="ECO:0000256" key="2">
    <source>
        <dbReference type="ARBA" id="ARBA00022448"/>
    </source>
</evidence>
<dbReference type="InterPro" id="IPR006690">
    <property type="entry name" value="OMPA-like_CS"/>
</dbReference>
<evidence type="ECO:0000259" key="12">
    <source>
        <dbReference type="PROSITE" id="PS51123"/>
    </source>
</evidence>
<dbReference type="Gene3D" id="2.40.160.20">
    <property type="match status" value="1"/>
</dbReference>
<evidence type="ECO:0000256" key="6">
    <source>
        <dbReference type="ARBA" id="ARBA00023065"/>
    </source>
</evidence>
<evidence type="ECO:0000313" key="13">
    <source>
        <dbReference type="EMBL" id="QNM89626.1"/>
    </source>
</evidence>
<dbReference type="PRINTS" id="PR01021">
    <property type="entry name" value="OMPADOMAIN"/>
</dbReference>
<evidence type="ECO:0000256" key="5">
    <source>
        <dbReference type="ARBA" id="ARBA00022729"/>
    </source>
</evidence>
<evidence type="ECO:0000256" key="9">
    <source>
        <dbReference type="ARBA" id="ARBA00023237"/>
    </source>
</evidence>
<evidence type="ECO:0000256" key="1">
    <source>
        <dbReference type="ARBA" id="ARBA00004571"/>
    </source>
</evidence>
<dbReference type="GO" id="GO:0015288">
    <property type="term" value="F:porin activity"/>
    <property type="evidence" value="ECO:0007669"/>
    <property type="project" value="UniProtKB-KW"/>
</dbReference>
<keyword evidence="8 10" id="KW-0472">Membrane</keyword>
<evidence type="ECO:0000313" key="14">
    <source>
        <dbReference type="Proteomes" id="UP000515842"/>
    </source>
</evidence>
<evidence type="ECO:0000256" key="8">
    <source>
        <dbReference type="ARBA" id="ARBA00023136"/>
    </source>
</evidence>
<evidence type="ECO:0000256" key="11">
    <source>
        <dbReference type="SAM" id="SignalP"/>
    </source>
</evidence>
<sequence>MKKILLSSLACASLVLAANNDYKYEITPLIGGALQEGGMEMGKNYANVGLALGLNQDDSFIDQIEIGILRSVTTISGKGQFEGKDNGITRFFTNAVKDFGLTDDFSLYGLAGLGVQIFDSERGEHQKNGLFGNYGAGIKYQLTDSMALKFDLRHLMDIGNGRPDNTLLYNFGLAIPFGEKAAKVAPVAVAAPVAAKAAPKDSDGDGVIDELDKCPDTLKGAKVDTVGCMTLINLNVNFDTAKSDIKDIYGTRIHDFAKVMNTDKKLKADIEGHTDSVGSVQYNQKLSERRAASVVKALTDLGVEKSRLKAVGYGKSRPIASNETAEGRAENRRVHAVMAK</sequence>
<evidence type="ECO:0000256" key="7">
    <source>
        <dbReference type="ARBA" id="ARBA00023114"/>
    </source>
</evidence>
<feature type="signal peptide" evidence="11">
    <location>
        <begin position="1"/>
        <end position="17"/>
    </location>
</feature>
<dbReference type="PROSITE" id="PS51123">
    <property type="entry name" value="OMPA_2"/>
    <property type="match status" value="1"/>
</dbReference>
<gene>
    <name evidence="13" type="ORF">HOO34_08260</name>
</gene>
<dbReference type="AlphaFoldDB" id="A0A7G9LLX7"/>
<keyword evidence="3" id="KW-1134">Transmembrane beta strand</keyword>
<accession>A0A7G9LLX7</accession>
<feature type="chain" id="PRO_5028870426" evidence="11">
    <location>
        <begin position="18"/>
        <end position="340"/>
    </location>
</feature>
<dbReference type="InterPro" id="IPR006664">
    <property type="entry name" value="OMP_bac"/>
</dbReference>
<keyword evidence="4" id="KW-0812">Transmembrane</keyword>
<name>A0A7G9LLX7_9BACT</name>
<reference evidence="13 14" key="1">
    <citation type="journal article" date="2020" name="Front. Microbiol.">
        <title>Genomic Analysis and Antimicrobial Resistance of Aliarcobacter cryaerophilus Strains From German Water Poultry.</title>
        <authorList>
            <person name="Muller E."/>
            <person name="Hotzel H."/>
            <person name="Ahlers C."/>
            <person name="Hanel I."/>
            <person name="Tomaso H."/>
            <person name="Abdel-Glil M.Y."/>
        </authorList>
    </citation>
    <scope>NUCLEOTIDE SEQUENCE [LARGE SCALE GENOMIC DNA]</scope>
    <source>
        <strain evidence="13 14">16CS1285-4</strain>
    </source>
</reference>
<dbReference type="GO" id="GO:0046930">
    <property type="term" value="C:pore complex"/>
    <property type="evidence" value="ECO:0007669"/>
    <property type="project" value="UniProtKB-KW"/>
</dbReference>
<dbReference type="GO" id="GO:0009279">
    <property type="term" value="C:cell outer membrane"/>
    <property type="evidence" value="ECO:0007669"/>
    <property type="project" value="UniProtKB-SubCell"/>
</dbReference>
<dbReference type="InterPro" id="IPR006665">
    <property type="entry name" value="OmpA-like"/>
</dbReference>
<evidence type="ECO:0000256" key="10">
    <source>
        <dbReference type="PROSITE-ProRule" id="PRU00473"/>
    </source>
</evidence>
<dbReference type="Proteomes" id="UP000515842">
    <property type="component" value="Chromosome"/>
</dbReference>
<dbReference type="Pfam" id="PF13505">
    <property type="entry name" value="OMP_b-brl"/>
    <property type="match status" value="1"/>
</dbReference>
<keyword evidence="6" id="KW-0406">Ion transport</keyword>
<dbReference type="SUPFAM" id="SSF103088">
    <property type="entry name" value="OmpA-like"/>
    <property type="match status" value="1"/>
</dbReference>
<dbReference type="PANTHER" id="PTHR30329">
    <property type="entry name" value="STATOR ELEMENT OF FLAGELLAR MOTOR COMPLEX"/>
    <property type="match status" value="1"/>
</dbReference>
<protein>
    <submittedName>
        <fullName evidence="13">OmpA family protein</fullName>
    </submittedName>
</protein>
<dbReference type="InterPro" id="IPR050330">
    <property type="entry name" value="Bact_OuterMem_StrucFunc"/>
</dbReference>
<keyword evidence="7" id="KW-0626">Porin</keyword>
<dbReference type="InterPro" id="IPR027385">
    <property type="entry name" value="Beta-barrel_OMP"/>
</dbReference>
<dbReference type="Gene3D" id="3.30.1330.60">
    <property type="entry name" value="OmpA-like domain"/>
    <property type="match status" value="1"/>
</dbReference>
<dbReference type="SUPFAM" id="SSF56925">
    <property type="entry name" value="OMPA-like"/>
    <property type="match status" value="1"/>
</dbReference>